<dbReference type="RefSeq" id="WP_093537727.1">
    <property type="nucleotide sequence ID" value="NZ_FOXU01000006.1"/>
</dbReference>
<proteinExistence type="inferred from homology"/>
<dbReference type="SUPFAM" id="SSF89550">
    <property type="entry name" value="PHP domain-like"/>
    <property type="match status" value="1"/>
</dbReference>
<evidence type="ECO:0000256" key="1">
    <source>
        <dbReference type="ARBA" id="ARBA00005750"/>
    </source>
</evidence>
<dbReference type="Proteomes" id="UP000198734">
    <property type="component" value="Unassembled WGS sequence"/>
</dbReference>
<dbReference type="GO" id="GO:0004725">
    <property type="term" value="F:protein tyrosine phosphatase activity"/>
    <property type="evidence" value="ECO:0007669"/>
    <property type="project" value="UniProtKB-UniRule"/>
</dbReference>
<organism evidence="6 7">
    <name type="scientific">Psychrobacillus psychrotolerans</name>
    <dbReference type="NCBI Taxonomy" id="126156"/>
    <lineage>
        <taxon>Bacteria</taxon>
        <taxon>Bacillati</taxon>
        <taxon>Bacillota</taxon>
        <taxon>Bacilli</taxon>
        <taxon>Bacillales</taxon>
        <taxon>Bacillaceae</taxon>
        <taxon>Psychrobacillus</taxon>
    </lineage>
</organism>
<keyword evidence="2 5" id="KW-0378">Hydrolase</keyword>
<dbReference type="Pfam" id="PF19567">
    <property type="entry name" value="CpsB_CapC"/>
    <property type="match status" value="1"/>
</dbReference>
<dbReference type="PANTHER" id="PTHR39181:SF1">
    <property type="entry name" value="TYROSINE-PROTEIN PHOSPHATASE YWQE"/>
    <property type="match status" value="1"/>
</dbReference>
<keyword evidence="3 5" id="KW-0904">Protein phosphatase</keyword>
<evidence type="ECO:0000256" key="3">
    <source>
        <dbReference type="ARBA" id="ARBA00022912"/>
    </source>
</evidence>
<evidence type="ECO:0000313" key="7">
    <source>
        <dbReference type="Proteomes" id="UP000198734"/>
    </source>
</evidence>
<gene>
    <name evidence="6" type="ORF">SAMN05421670_3054</name>
</gene>
<dbReference type="EMBL" id="FOXU01000006">
    <property type="protein sequence ID" value="SFQ62434.1"/>
    <property type="molecule type" value="Genomic_DNA"/>
</dbReference>
<evidence type="ECO:0000256" key="4">
    <source>
        <dbReference type="ARBA" id="ARBA00051722"/>
    </source>
</evidence>
<reference evidence="7" key="1">
    <citation type="submission" date="2016-10" db="EMBL/GenBank/DDBJ databases">
        <authorList>
            <person name="Varghese N."/>
            <person name="Submissions S."/>
        </authorList>
    </citation>
    <scope>NUCLEOTIDE SEQUENCE [LARGE SCALE GENOMIC DNA]</scope>
    <source>
        <strain evidence="7">DSM 11706</strain>
    </source>
</reference>
<keyword evidence="7" id="KW-1185">Reference proteome</keyword>
<comment type="catalytic activity">
    <reaction evidence="4 5">
        <text>O-phospho-L-tyrosyl-[protein] + H2O = L-tyrosyl-[protein] + phosphate</text>
        <dbReference type="Rhea" id="RHEA:10684"/>
        <dbReference type="Rhea" id="RHEA-COMP:10136"/>
        <dbReference type="Rhea" id="RHEA-COMP:20101"/>
        <dbReference type="ChEBI" id="CHEBI:15377"/>
        <dbReference type="ChEBI" id="CHEBI:43474"/>
        <dbReference type="ChEBI" id="CHEBI:46858"/>
        <dbReference type="ChEBI" id="CHEBI:61978"/>
        <dbReference type="EC" id="3.1.3.48"/>
    </reaction>
</comment>
<evidence type="ECO:0000313" key="6">
    <source>
        <dbReference type="EMBL" id="SFQ62434.1"/>
    </source>
</evidence>
<accession>A0A1I6A0Z8</accession>
<dbReference type="EC" id="3.1.3.48" evidence="5"/>
<dbReference type="STRING" id="126156.SAMN05421670_3054"/>
<dbReference type="AlphaFoldDB" id="A0A1I6A0Z8"/>
<dbReference type="GO" id="GO:0030145">
    <property type="term" value="F:manganese ion binding"/>
    <property type="evidence" value="ECO:0007669"/>
    <property type="project" value="UniProtKB-UniRule"/>
</dbReference>
<dbReference type="OrthoDB" id="9788539at2"/>
<dbReference type="PIRSF" id="PIRSF016557">
    <property type="entry name" value="Caps_synth_CpsB"/>
    <property type="match status" value="1"/>
</dbReference>
<evidence type="ECO:0000256" key="2">
    <source>
        <dbReference type="ARBA" id="ARBA00022801"/>
    </source>
</evidence>
<evidence type="ECO:0000256" key="5">
    <source>
        <dbReference type="PIRNR" id="PIRNR016557"/>
    </source>
</evidence>
<dbReference type="PANTHER" id="PTHR39181">
    <property type="entry name" value="TYROSINE-PROTEIN PHOSPHATASE YWQE"/>
    <property type="match status" value="1"/>
</dbReference>
<dbReference type="InterPro" id="IPR016667">
    <property type="entry name" value="Caps_polysacc_synth_CpsB/CapC"/>
</dbReference>
<sequence length="252" mass="28987">MLVDIHNHILPGLDDGPRTMEEAVLLAENAVANGITHVIATPHHLDRKYRNSTLEVKAAVAGLYRELIQRNIKLKILPGQEIHLSTNVLMELEKDLLTLANSGRYLLIEFPNAYIPADTLDVIYKIQLRGCIPIIVHPERNRVLRKNKQLLYEYICKGALVQITASSVLGHNGRSLRKYTKELIKHNLVHFISSDAHHYLKRPFLLKEALEYVKREFSESHASYYCENAKHILYGTEIQPLPPISFKKYYYI</sequence>
<name>A0A1I6A0Z8_9BACI</name>
<protein>
    <recommendedName>
        <fullName evidence="5">Tyrosine-protein phosphatase</fullName>
        <ecNumber evidence="5">3.1.3.48</ecNumber>
    </recommendedName>
</protein>
<comment type="similarity">
    <text evidence="1 5">Belongs to the metallo-dependent hydrolases superfamily. CpsB/CapC family.</text>
</comment>
<dbReference type="InterPro" id="IPR016195">
    <property type="entry name" value="Pol/histidinol_Pase-like"/>
</dbReference>
<dbReference type="Gene3D" id="3.20.20.140">
    <property type="entry name" value="Metal-dependent hydrolases"/>
    <property type="match status" value="1"/>
</dbReference>